<dbReference type="EMBL" id="KY684109">
    <property type="protein sequence ID" value="ARF11636.1"/>
    <property type="molecule type" value="Genomic_DNA"/>
</dbReference>
<evidence type="ECO:0000256" key="1">
    <source>
        <dbReference type="ARBA" id="ARBA00022490"/>
    </source>
</evidence>
<dbReference type="InterPro" id="IPR020579">
    <property type="entry name" value="Exonuc_VII_lsu_C"/>
</dbReference>
<gene>
    <name evidence="7" type="ORF">Klosneuvirus_2_72</name>
</gene>
<dbReference type="InterPro" id="IPR025824">
    <property type="entry name" value="OB-fold_nuc-bd_dom"/>
</dbReference>
<keyword evidence="1" id="KW-0963">Cytoplasm</keyword>
<proteinExistence type="inferred from homology"/>
<dbReference type="PANTHER" id="PTHR30008">
    <property type="entry name" value="EXODEOXYRIBONUCLEASE 7 LARGE SUBUNIT"/>
    <property type="match status" value="1"/>
</dbReference>
<dbReference type="Pfam" id="PF13742">
    <property type="entry name" value="tRNA_anti_2"/>
    <property type="match status" value="1"/>
</dbReference>
<protein>
    <submittedName>
        <fullName evidence="7">Exodeoxyribonuclease VII large subunit</fullName>
    </submittedName>
</protein>
<dbReference type="InterPro" id="IPR003753">
    <property type="entry name" value="Exonuc_VII_L"/>
</dbReference>
<evidence type="ECO:0000259" key="5">
    <source>
        <dbReference type="Pfam" id="PF02601"/>
    </source>
</evidence>
<dbReference type="HAMAP" id="MF_00378">
    <property type="entry name" value="Exonuc_7_L"/>
    <property type="match status" value="1"/>
</dbReference>
<dbReference type="GO" id="GO:0003676">
    <property type="term" value="F:nucleic acid binding"/>
    <property type="evidence" value="ECO:0007669"/>
    <property type="project" value="InterPro"/>
</dbReference>
<name>A0A1V0SIT1_9VIRU</name>
<keyword evidence="4" id="KW-0269">Exonuclease</keyword>
<feature type="domain" description="Exonuclease VII large subunit C-terminal" evidence="5">
    <location>
        <begin position="135"/>
        <end position="351"/>
    </location>
</feature>
<dbReference type="NCBIfam" id="TIGR00237">
    <property type="entry name" value="xseA"/>
    <property type="match status" value="1"/>
</dbReference>
<dbReference type="PANTHER" id="PTHR30008:SF0">
    <property type="entry name" value="EXODEOXYRIBONUCLEASE 7 LARGE SUBUNIT"/>
    <property type="match status" value="1"/>
</dbReference>
<evidence type="ECO:0000256" key="3">
    <source>
        <dbReference type="ARBA" id="ARBA00022801"/>
    </source>
</evidence>
<dbReference type="GO" id="GO:0006308">
    <property type="term" value="P:DNA catabolic process"/>
    <property type="evidence" value="ECO:0007669"/>
    <property type="project" value="InterPro"/>
</dbReference>
<accession>A0A1V0SIT1</accession>
<evidence type="ECO:0000259" key="6">
    <source>
        <dbReference type="Pfam" id="PF13742"/>
    </source>
</evidence>
<evidence type="ECO:0000313" key="7">
    <source>
        <dbReference type="EMBL" id="ARF11636.1"/>
    </source>
</evidence>
<dbReference type="InterPro" id="IPR012340">
    <property type="entry name" value="NA-bd_OB-fold"/>
</dbReference>
<dbReference type="CDD" id="cd04489">
    <property type="entry name" value="ExoVII_LU_OBF"/>
    <property type="match status" value="1"/>
</dbReference>
<feature type="domain" description="OB-fold nucleic acid binding" evidence="6">
    <location>
        <begin position="20"/>
        <end position="111"/>
    </location>
</feature>
<keyword evidence="3" id="KW-0378">Hydrolase</keyword>
<keyword evidence="2" id="KW-0540">Nuclease</keyword>
<dbReference type="Pfam" id="PF02601">
    <property type="entry name" value="Exonuc_VII_L"/>
    <property type="match status" value="1"/>
</dbReference>
<evidence type="ECO:0000256" key="4">
    <source>
        <dbReference type="ARBA" id="ARBA00022839"/>
    </source>
</evidence>
<sequence length="422" mass="47956">MTEIEEDSTDNIDNTENFVTVSELTELIKNVLKVNFDKTIHVIGEVSNYKLSKNNIFFTLKDEESTISVAMWNYNVKKDKVVFQNGSKIKVYGKITVYSKSGTYNLTAYRIELLGVGDLYQEYMTLKKQYLDLGYFDETKKKQLPTIINKVGIITAQDGAALQDFLYVLKKNNYCGEVYIKNSIVQGKDCPKNIVDNLKELDQMNFDVIVVARGGGSFEDLFGFSHKDVIDTIHNMKTCTVSAIGHEIDFMLSDFVADIRAPTPSIAGEIISSKKETIYDQVEIEAMSHRLRNILNTRLTLLTYEVASIKPNSPGDIMNKFSYNIESLKMGIINTINNKINHLDSELNNLTLIFNKVDNPTEILSKGYCLVYSKTNLKGPQNIIKIETLEQFKELEPKKLKIKFLDGYAIVELKNINPQYGK</sequence>
<evidence type="ECO:0000256" key="2">
    <source>
        <dbReference type="ARBA" id="ARBA00022722"/>
    </source>
</evidence>
<dbReference type="Gene3D" id="2.40.50.140">
    <property type="entry name" value="Nucleic acid-binding proteins"/>
    <property type="match status" value="1"/>
</dbReference>
<organism evidence="7">
    <name type="scientific">Klosneuvirus KNV1</name>
    <dbReference type="NCBI Taxonomy" id="1977640"/>
    <lineage>
        <taxon>Viruses</taxon>
        <taxon>Varidnaviria</taxon>
        <taxon>Bamfordvirae</taxon>
        <taxon>Nucleocytoviricota</taxon>
        <taxon>Megaviricetes</taxon>
        <taxon>Imitervirales</taxon>
        <taxon>Mimiviridae</taxon>
        <taxon>Klosneuvirinae</taxon>
        <taxon>Klosneuvirus</taxon>
    </lineage>
</organism>
<dbReference type="GO" id="GO:0008855">
    <property type="term" value="F:exodeoxyribonuclease VII activity"/>
    <property type="evidence" value="ECO:0007669"/>
    <property type="project" value="InterPro"/>
</dbReference>
<dbReference type="SUPFAM" id="SSF50249">
    <property type="entry name" value="Nucleic acid-binding proteins"/>
    <property type="match status" value="1"/>
</dbReference>
<dbReference type="GO" id="GO:0009318">
    <property type="term" value="C:exodeoxyribonuclease VII complex"/>
    <property type="evidence" value="ECO:0007669"/>
    <property type="project" value="InterPro"/>
</dbReference>
<reference evidence="7" key="1">
    <citation type="journal article" date="2017" name="Science">
        <title>Giant viruses with an expanded complement of translation system components.</title>
        <authorList>
            <person name="Schulz F."/>
            <person name="Yutin N."/>
            <person name="Ivanova N.N."/>
            <person name="Ortega D.R."/>
            <person name="Lee T.K."/>
            <person name="Vierheilig J."/>
            <person name="Daims H."/>
            <person name="Horn M."/>
            <person name="Wagner M."/>
            <person name="Jensen G.J."/>
            <person name="Kyrpides N.C."/>
            <person name="Koonin E.V."/>
            <person name="Woyke T."/>
        </authorList>
    </citation>
    <scope>NUCLEOTIDE SEQUENCE</scope>
    <source>
        <strain evidence="7">KNV1</strain>
    </source>
</reference>